<dbReference type="InterPro" id="IPR019475">
    <property type="entry name" value="DNA_primase_DnaB-bd"/>
</dbReference>
<evidence type="ECO:0000256" key="7">
    <source>
        <dbReference type="ARBA" id="ARBA00022771"/>
    </source>
</evidence>
<dbReference type="Proteomes" id="UP000658720">
    <property type="component" value="Unassembled WGS sequence"/>
</dbReference>
<comment type="function">
    <text evidence="12 13">RNA polymerase that catalyzes the synthesis of short RNA molecules used as primers for DNA polymerase during DNA replication.</text>
</comment>
<dbReference type="SUPFAM" id="SSF57783">
    <property type="entry name" value="Zinc beta-ribbon"/>
    <property type="match status" value="1"/>
</dbReference>
<dbReference type="Gene3D" id="3.90.580.10">
    <property type="entry name" value="Zinc finger, CHC2-type domain"/>
    <property type="match status" value="1"/>
</dbReference>
<comment type="domain">
    <text evidence="12">Contains an N-terminal zinc-binding domain, a central core domain that contains the primase activity, and a C-terminal DnaB-binding domain.</text>
</comment>
<dbReference type="InterPro" id="IPR006295">
    <property type="entry name" value="DNA_primase_DnaG"/>
</dbReference>
<dbReference type="PANTHER" id="PTHR30313:SF2">
    <property type="entry name" value="DNA PRIMASE"/>
    <property type="match status" value="1"/>
</dbReference>
<comment type="cofactor">
    <cofactor evidence="12 13">
        <name>Zn(2+)</name>
        <dbReference type="ChEBI" id="CHEBI:29105"/>
    </cofactor>
    <text evidence="12 13">Binds 1 zinc ion per monomer.</text>
</comment>
<keyword evidence="8 12" id="KW-0862">Zinc</keyword>
<feature type="domain" description="Toprim" evidence="14">
    <location>
        <begin position="265"/>
        <end position="348"/>
    </location>
</feature>
<evidence type="ECO:0000256" key="9">
    <source>
        <dbReference type="ARBA" id="ARBA00022842"/>
    </source>
</evidence>
<dbReference type="Pfam" id="PF13155">
    <property type="entry name" value="Toprim_2"/>
    <property type="match status" value="1"/>
</dbReference>
<dbReference type="InterPro" id="IPR002694">
    <property type="entry name" value="Znf_CHC2"/>
</dbReference>
<evidence type="ECO:0000256" key="10">
    <source>
        <dbReference type="ARBA" id="ARBA00023125"/>
    </source>
</evidence>
<evidence type="ECO:0000256" key="5">
    <source>
        <dbReference type="ARBA" id="ARBA00022705"/>
    </source>
</evidence>
<keyword evidence="16" id="KW-1185">Reference proteome</keyword>
<dbReference type="Pfam" id="PF08275">
    <property type="entry name" value="DNAG_N"/>
    <property type="match status" value="1"/>
</dbReference>
<evidence type="ECO:0000313" key="16">
    <source>
        <dbReference type="Proteomes" id="UP000658720"/>
    </source>
</evidence>
<dbReference type="InterPro" id="IPR030846">
    <property type="entry name" value="DnaG_bac"/>
</dbReference>
<evidence type="ECO:0000259" key="14">
    <source>
        <dbReference type="PROSITE" id="PS50880"/>
    </source>
</evidence>
<keyword evidence="3 12" id="KW-0808">Transferase</keyword>
<comment type="caution">
    <text evidence="15">The sequence shown here is derived from an EMBL/GenBank/DDBJ whole genome shotgun (WGS) entry which is preliminary data.</text>
</comment>
<proteinExistence type="inferred from homology"/>
<evidence type="ECO:0000256" key="4">
    <source>
        <dbReference type="ARBA" id="ARBA00022695"/>
    </source>
</evidence>
<dbReference type="Gene3D" id="3.90.980.10">
    <property type="entry name" value="DNA primase, catalytic core, N-terminal domain"/>
    <property type="match status" value="1"/>
</dbReference>
<dbReference type="HAMAP" id="MF_00974">
    <property type="entry name" value="DNA_primase_DnaG"/>
    <property type="match status" value="1"/>
</dbReference>
<dbReference type="SMART" id="SM00493">
    <property type="entry name" value="TOPRIM"/>
    <property type="match status" value="1"/>
</dbReference>
<dbReference type="NCBIfam" id="TIGR01391">
    <property type="entry name" value="dnaG"/>
    <property type="match status" value="1"/>
</dbReference>
<evidence type="ECO:0000256" key="11">
    <source>
        <dbReference type="ARBA" id="ARBA00023163"/>
    </source>
</evidence>
<keyword evidence="6 12" id="KW-0479">Metal-binding</keyword>
<dbReference type="EMBL" id="JADEVV010000032">
    <property type="protein sequence ID" value="MBE9254508.1"/>
    <property type="molecule type" value="Genomic_DNA"/>
</dbReference>
<dbReference type="SMART" id="SM00400">
    <property type="entry name" value="ZnF_CHCC"/>
    <property type="match status" value="1"/>
</dbReference>
<evidence type="ECO:0000256" key="6">
    <source>
        <dbReference type="ARBA" id="ARBA00022723"/>
    </source>
</evidence>
<dbReference type="InterPro" id="IPR006171">
    <property type="entry name" value="TOPRIM_dom"/>
</dbReference>
<reference evidence="15 16" key="1">
    <citation type="submission" date="2020-10" db="EMBL/GenBank/DDBJ databases">
        <authorList>
            <person name="Castelo-Branco R."/>
            <person name="Eusebio N."/>
            <person name="Adriana R."/>
            <person name="Vieira A."/>
            <person name="Brugerolle De Fraissinette N."/>
            <person name="Rezende De Castro R."/>
            <person name="Schneider M.P."/>
            <person name="Vasconcelos V."/>
            <person name="Leao P.N."/>
        </authorList>
    </citation>
    <scope>NUCLEOTIDE SEQUENCE [LARGE SCALE GENOMIC DNA]</scope>
    <source>
        <strain evidence="15 16">LEGE 00031</strain>
    </source>
</reference>
<comment type="similarity">
    <text evidence="12 13">Belongs to the DnaG primase family.</text>
</comment>
<keyword evidence="9" id="KW-0460">Magnesium</keyword>
<accession>A0ABR9VUE4</accession>
<evidence type="ECO:0000256" key="8">
    <source>
        <dbReference type="ARBA" id="ARBA00022833"/>
    </source>
</evidence>
<keyword evidence="5 12" id="KW-0235">DNA replication</keyword>
<dbReference type="InterPro" id="IPR037068">
    <property type="entry name" value="DNA_primase_core_N_sf"/>
</dbReference>
<sequence>MDNLRLHPDTIQEIKQRIDIVEIIGDYVVLKKRGRDHLGLCPFHDEKSPSFSVSPAKQMYYCFGCGAGGNAFNFLMELGKRSFTDVALDLARRYQVQIQTLEPEQKQELQRQLSLREQLYEIMAVAAGFYHHTLFQPQGQEALTYLRQKRFLSSTTIQEFQLGYAPASWETLYRYLVEQKRYPVTAVEQAGLIKARQSGTGHYDQFRHRLMIPIRDVQGRAIAFGSRTLGNDEPKYLNSPETPLFHKSKTLFGLDQAKTVIQKVDEAILVEGYFDVIALHESGIKQTVAALGTALSRDQVQSLMRFSQSKQIIFNFDADKAGINATQRAIQEIEPLVYSGQVNLRILNLPAGKDADEFIHSSPENKEIYQTLVKQAPLWVDWQIQQLLKQKNLKDPLDFEQVARGMVEILKRLTDQNKRAYYLQLCGEILSQGDSRLISLQVNNLSSQLTYGDRPGQNGSRRWQAKDPTSSLLEKAEALLLKIYLHCPQERSTIDQILTENDLLFSFAHHRLLWQKIDQVREHFNLDSDPDNQLSLLVQLAYLEQEGDFNPVESLFQLTETSAEELFRANLRIPEAIAIMEKVPWENYQKHCFGKLQQLDPRTQAEDFRYYQQQWQKARQEIQRLENQRLNQPVN</sequence>
<evidence type="ECO:0000313" key="15">
    <source>
        <dbReference type="EMBL" id="MBE9254508.1"/>
    </source>
</evidence>
<dbReference type="EC" id="2.7.7.101" evidence="12"/>
<gene>
    <name evidence="12" type="primary">dnaG</name>
    <name evidence="15" type="ORF">IQ217_11775</name>
</gene>
<dbReference type="Gene3D" id="3.40.1360.10">
    <property type="match status" value="1"/>
</dbReference>
<evidence type="ECO:0000256" key="3">
    <source>
        <dbReference type="ARBA" id="ARBA00022679"/>
    </source>
</evidence>
<evidence type="ECO:0000256" key="1">
    <source>
        <dbReference type="ARBA" id="ARBA00022478"/>
    </source>
</evidence>
<dbReference type="Pfam" id="PF10410">
    <property type="entry name" value="DnaB_bind"/>
    <property type="match status" value="1"/>
</dbReference>
<dbReference type="SUPFAM" id="SSF56731">
    <property type="entry name" value="DNA primase core"/>
    <property type="match status" value="1"/>
</dbReference>
<keyword evidence="7 12" id="KW-0863">Zinc-finger</keyword>
<keyword evidence="2 12" id="KW-0639">Primosome</keyword>
<evidence type="ECO:0000256" key="13">
    <source>
        <dbReference type="PIRNR" id="PIRNR002811"/>
    </source>
</evidence>
<keyword evidence="10 12" id="KW-0238">DNA-binding</keyword>
<keyword evidence="4 12" id="KW-0548">Nucleotidyltransferase</keyword>
<dbReference type="CDD" id="cd03364">
    <property type="entry name" value="TOPRIM_DnaG_primases"/>
    <property type="match status" value="1"/>
</dbReference>
<dbReference type="PROSITE" id="PS50880">
    <property type="entry name" value="TOPRIM"/>
    <property type="match status" value="1"/>
</dbReference>
<evidence type="ECO:0000256" key="2">
    <source>
        <dbReference type="ARBA" id="ARBA00022515"/>
    </source>
</evidence>
<dbReference type="InterPro" id="IPR036977">
    <property type="entry name" value="DNA_primase_Znf_CHC2"/>
</dbReference>
<name>A0ABR9VUE4_9SYNC</name>
<organism evidence="15 16">
    <name type="scientific">Synechocystis salina LEGE 00031</name>
    <dbReference type="NCBI Taxonomy" id="1828736"/>
    <lineage>
        <taxon>Bacteria</taxon>
        <taxon>Bacillati</taxon>
        <taxon>Cyanobacteriota</taxon>
        <taxon>Cyanophyceae</taxon>
        <taxon>Synechococcales</taxon>
        <taxon>Merismopediaceae</taxon>
        <taxon>Synechocystis</taxon>
    </lineage>
</organism>
<comment type="catalytic activity">
    <reaction evidence="12">
        <text>ssDNA + n NTP = ssDNA/pppN(pN)n-1 hybrid + (n-1) diphosphate.</text>
        <dbReference type="EC" id="2.7.7.101"/>
    </reaction>
</comment>
<keyword evidence="11 12" id="KW-0804">Transcription</keyword>
<feature type="zinc finger region" description="CHC2-type" evidence="12">
    <location>
        <begin position="41"/>
        <end position="65"/>
    </location>
</feature>
<dbReference type="PANTHER" id="PTHR30313">
    <property type="entry name" value="DNA PRIMASE"/>
    <property type="match status" value="1"/>
</dbReference>
<protein>
    <recommendedName>
        <fullName evidence="12 13">DNA primase</fullName>
        <ecNumber evidence="12">2.7.7.101</ecNumber>
    </recommendedName>
</protein>
<keyword evidence="1 12" id="KW-0240">DNA-directed RNA polymerase</keyword>
<dbReference type="PIRSF" id="PIRSF002811">
    <property type="entry name" value="DnaG"/>
    <property type="match status" value="1"/>
</dbReference>
<dbReference type="RefSeq" id="WP_194020092.1">
    <property type="nucleotide sequence ID" value="NZ_JADEVV010000032.1"/>
</dbReference>
<evidence type="ECO:0000256" key="12">
    <source>
        <dbReference type="HAMAP-Rule" id="MF_00974"/>
    </source>
</evidence>
<dbReference type="InterPro" id="IPR034151">
    <property type="entry name" value="TOPRIM_DnaG_bac"/>
</dbReference>
<dbReference type="Pfam" id="PF01807">
    <property type="entry name" value="Zn_ribbon_DnaG"/>
    <property type="match status" value="1"/>
</dbReference>
<comment type="subunit">
    <text evidence="12">Monomer. Interacts with DnaB.</text>
</comment>
<dbReference type="InterPro" id="IPR013264">
    <property type="entry name" value="DNAG_N"/>
</dbReference>
<dbReference type="InterPro" id="IPR050219">
    <property type="entry name" value="DnaG_primase"/>
</dbReference>